<proteinExistence type="predicted"/>
<evidence type="ECO:0000313" key="2">
    <source>
        <dbReference type="Proteomes" id="UP001233172"/>
    </source>
</evidence>
<reference evidence="1" key="1">
    <citation type="journal article" date="2023" name="PLoS Negl. Trop. Dis.">
        <title>A genome sequence for Biomphalaria pfeifferi, the major vector snail for the human-infecting parasite Schistosoma mansoni.</title>
        <authorList>
            <person name="Bu L."/>
            <person name="Lu L."/>
            <person name="Laidemitt M.R."/>
            <person name="Zhang S.M."/>
            <person name="Mutuku M."/>
            <person name="Mkoji G."/>
            <person name="Steinauer M."/>
            <person name="Loker E.S."/>
        </authorList>
    </citation>
    <scope>NUCLEOTIDE SEQUENCE</scope>
    <source>
        <strain evidence="1">KasaAsao</strain>
    </source>
</reference>
<keyword evidence="2" id="KW-1185">Reference proteome</keyword>
<accession>A0AAD8FMA6</accession>
<comment type="caution">
    <text evidence="1">The sequence shown here is derived from an EMBL/GenBank/DDBJ whole genome shotgun (WGS) entry which is preliminary data.</text>
</comment>
<name>A0AAD8FMA6_BIOPF</name>
<reference evidence="1" key="2">
    <citation type="submission" date="2023-04" db="EMBL/GenBank/DDBJ databases">
        <authorList>
            <person name="Bu L."/>
            <person name="Lu L."/>
            <person name="Laidemitt M.R."/>
            <person name="Zhang S.M."/>
            <person name="Mutuku M."/>
            <person name="Mkoji G."/>
            <person name="Steinauer M."/>
            <person name="Loker E.S."/>
        </authorList>
    </citation>
    <scope>NUCLEOTIDE SEQUENCE</scope>
    <source>
        <strain evidence="1">KasaAsao</strain>
        <tissue evidence="1">Whole Snail</tissue>
    </source>
</reference>
<feature type="non-terminal residue" evidence="1">
    <location>
        <position position="55"/>
    </location>
</feature>
<dbReference type="Proteomes" id="UP001233172">
    <property type="component" value="Unassembled WGS sequence"/>
</dbReference>
<dbReference type="AlphaFoldDB" id="A0AAD8FMA6"/>
<organism evidence="1 2">
    <name type="scientific">Biomphalaria pfeifferi</name>
    <name type="common">Bloodfluke planorb</name>
    <name type="synonym">Freshwater snail</name>
    <dbReference type="NCBI Taxonomy" id="112525"/>
    <lineage>
        <taxon>Eukaryota</taxon>
        <taxon>Metazoa</taxon>
        <taxon>Spiralia</taxon>
        <taxon>Lophotrochozoa</taxon>
        <taxon>Mollusca</taxon>
        <taxon>Gastropoda</taxon>
        <taxon>Heterobranchia</taxon>
        <taxon>Euthyneura</taxon>
        <taxon>Panpulmonata</taxon>
        <taxon>Hygrophila</taxon>
        <taxon>Lymnaeoidea</taxon>
        <taxon>Planorbidae</taxon>
        <taxon>Biomphalaria</taxon>
    </lineage>
</organism>
<sequence>MVHSSKLELVHSSKLAAGTPLQVSSWSNTTKISSWYTPPSSQVVQSTNLAACPLS</sequence>
<evidence type="ECO:0000313" key="1">
    <source>
        <dbReference type="EMBL" id="KAK0069153.1"/>
    </source>
</evidence>
<protein>
    <submittedName>
        <fullName evidence="1">Uncharacterized protein</fullName>
    </submittedName>
</protein>
<gene>
    <name evidence="1" type="ORF">Bpfe_001335</name>
</gene>
<dbReference type="EMBL" id="JASAOG010000003">
    <property type="protein sequence ID" value="KAK0069153.1"/>
    <property type="molecule type" value="Genomic_DNA"/>
</dbReference>